<dbReference type="PANTHER" id="PTHR40636">
    <property type="entry name" value="CSBD-LIKE DOMAIN-CONTAINING PROTEIN"/>
    <property type="match status" value="1"/>
</dbReference>
<dbReference type="Proteomes" id="UP000317257">
    <property type="component" value="Unassembled WGS sequence"/>
</dbReference>
<protein>
    <submittedName>
        <fullName evidence="2">Uncharacterized protein</fullName>
    </submittedName>
</protein>
<dbReference type="AlphaFoldDB" id="A0A5C6GF76"/>
<reference evidence="3" key="1">
    <citation type="submission" date="2018-12" db="EMBL/GenBank/DDBJ databases">
        <title>The complete genome of Metarhizium rileyi, a key fungal pathogen of Lepidoptera.</title>
        <authorList>
            <person name="Binneck E."/>
            <person name="Lastra C.C.L."/>
            <person name="Sosa-Gomez D.R."/>
        </authorList>
    </citation>
    <scope>NUCLEOTIDE SEQUENCE [LARGE SCALE GENOMIC DNA]</scope>
    <source>
        <strain evidence="3">Cep018-CH2</strain>
    </source>
</reference>
<gene>
    <name evidence="2" type="ORF">ED733_007842</name>
</gene>
<accession>A0A5C6GF76</accession>
<comment type="caution">
    <text evidence="2">The sequence shown here is derived from an EMBL/GenBank/DDBJ whole genome shotgun (WGS) entry which is preliminary data.</text>
</comment>
<name>A0A5C6GF76_METRR</name>
<dbReference type="PANTHER" id="PTHR40636:SF1">
    <property type="entry name" value="CSBD-LIKE DOMAIN-CONTAINING PROTEIN"/>
    <property type="match status" value="1"/>
</dbReference>
<evidence type="ECO:0000313" key="3">
    <source>
        <dbReference type="Proteomes" id="UP000317257"/>
    </source>
</evidence>
<evidence type="ECO:0000313" key="2">
    <source>
        <dbReference type="EMBL" id="TWU76555.1"/>
    </source>
</evidence>
<dbReference type="Gene3D" id="1.20.120.20">
    <property type="entry name" value="Apolipoprotein"/>
    <property type="match status" value="1"/>
</dbReference>
<organism evidence="2 3">
    <name type="scientific">Metarhizium rileyi (strain RCEF 4871)</name>
    <name type="common">Nomuraea rileyi</name>
    <dbReference type="NCBI Taxonomy" id="1649241"/>
    <lineage>
        <taxon>Eukaryota</taxon>
        <taxon>Fungi</taxon>
        <taxon>Dikarya</taxon>
        <taxon>Ascomycota</taxon>
        <taxon>Pezizomycotina</taxon>
        <taxon>Sordariomycetes</taxon>
        <taxon>Hypocreomycetidae</taxon>
        <taxon>Hypocreales</taxon>
        <taxon>Clavicipitaceae</taxon>
        <taxon>Metarhizium</taxon>
    </lineage>
</organism>
<feature type="region of interest" description="Disordered" evidence="1">
    <location>
        <begin position="1"/>
        <end position="29"/>
    </location>
</feature>
<evidence type="ECO:0000256" key="1">
    <source>
        <dbReference type="SAM" id="MobiDB-lite"/>
    </source>
</evidence>
<proteinExistence type="predicted"/>
<feature type="compositionally biased region" description="Polar residues" evidence="1">
    <location>
        <begin position="1"/>
        <end position="25"/>
    </location>
</feature>
<sequence>MADQKTTSTVNNAADDVTSQANTAGDQAKGGLGFVTSTLGNTVGGVSRTVGGVTGAATKGVGDTVNSVGGETLKPVGDGVSSLGGGLQGGIDSVAGGVENAGNLNKQ</sequence>
<dbReference type="EMBL" id="SBHS01000005">
    <property type="protein sequence ID" value="TWU76555.1"/>
    <property type="molecule type" value="Genomic_DNA"/>
</dbReference>